<comment type="caution">
    <text evidence="2">The sequence shown here is derived from an EMBL/GenBank/DDBJ whole genome shotgun (WGS) entry which is preliminary data.</text>
</comment>
<proteinExistence type="predicted"/>
<evidence type="ECO:0000256" key="1">
    <source>
        <dbReference type="SAM" id="SignalP"/>
    </source>
</evidence>
<reference evidence="2 3" key="1">
    <citation type="journal article" date="2020" name="bioRxiv">
        <title>Whole genome comparisons of ergot fungi reveals the divergence and evolution of species within the genus Claviceps are the result of varying mechanisms driving genome evolution and host range expansion.</title>
        <authorList>
            <person name="Wyka S.A."/>
            <person name="Mondo S.J."/>
            <person name="Liu M."/>
            <person name="Dettman J."/>
            <person name="Nalam V."/>
            <person name="Broders K.D."/>
        </authorList>
    </citation>
    <scope>NUCLEOTIDE SEQUENCE [LARGE SCALE GENOMIC DNA]</scope>
    <source>
        <strain evidence="2 3">Clav52</strain>
    </source>
</reference>
<accession>A0A9P7Q9R9</accession>
<dbReference type="PANTHER" id="PTHR35605:SF1">
    <property type="entry name" value="ECP2 EFFECTOR PROTEIN DOMAIN-CONTAINING PROTEIN-RELATED"/>
    <property type="match status" value="1"/>
</dbReference>
<feature type="signal peptide" evidence="1">
    <location>
        <begin position="1"/>
        <end position="21"/>
    </location>
</feature>
<organism evidence="2 3">
    <name type="scientific">Claviceps aff. purpurea</name>
    <dbReference type="NCBI Taxonomy" id="1967640"/>
    <lineage>
        <taxon>Eukaryota</taxon>
        <taxon>Fungi</taxon>
        <taxon>Dikarya</taxon>
        <taxon>Ascomycota</taxon>
        <taxon>Pezizomycotina</taxon>
        <taxon>Sordariomycetes</taxon>
        <taxon>Hypocreomycetidae</taxon>
        <taxon>Hypocreales</taxon>
        <taxon>Clavicipitaceae</taxon>
        <taxon>Claviceps</taxon>
    </lineage>
</organism>
<gene>
    <name evidence="2" type="ORF">E4U09_007471</name>
</gene>
<keyword evidence="3" id="KW-1185">Reference proteome</keyword>
<protein>
    <submittedName>
        <fullName evidence="2">Uncharacterized protein</fullName>
    </submittedName>
</protein>
<name>A0A9P7Q9R9_9HYPO</name>
<dbReference type="EMBL" id="SRRH01000766">
    <property type="protein sequence ID" value="KAG6285113.1"/>
    <property type="molecule type" value="Genomic_DNA"/>
</dbReference>
<feature type="chain" id="PRO_5040359626" evidence="1">
    <location>
        <begin position="22"/>
        <end position="256"/>
    </location>
</feature>
<dbReference type="AlphaFoldDB" id="A0A9P7Q9R9"/>
<keyword evidence="1" id="KW-0732">Signal</keyword>
<dbReference type="Proteomes" id="UP000707071">
    <property type="component" value="Unassembled WGS sequence"/>
</dbReference>
<dbReference type="PANTHER" id="PTHR35605">
    <property type="entry name" value="ECP2 EFFECTOR PROTEIN DOMAIN-CONTAINING PROTEIN-RELATED"/>
    <property type="match status" value="1"/>
</dbReference>
<sequence>MKFNALSPMMGFLALGASISARYIPESAIPESAIPEPTTDLFVPSWDVAIEPGQKDTIVVNGTIQQVDSYMEAHYPGWAAKLVNYTASHSAPDKQAPWNRLPGPFNISSVICNQPLHRASTGAIFGGIDHLRTISQARRPRNGPGPRSCGQFSCSNDGAIVLCNDVRCSDDDEDDISCRYSDQFMTLERFSDLALGAETVVKQCVPSDSRPMVSGKTYFSGDYSVIAGQWSCDAEWLSTGDSGVEMPSGMRGGSGY</sequence>
<evidence type="ECO:0000313" key="3">
    <source>
        <dbReference type="Proteomes" id="UP000707071"/>
    </source>
</evidence>
<evidence type="ECO:0000313" key="2">
    <source>
        <dbReference type="EMBL" id="KAG6285113.1"/>
    </source>
</evidence>